<gene>
    <name evidence="2" type="ORF">K432DRAFT_422755</name>
</gene>
<evidence type="ECO:0008006" key="4">
    <source>
        <dbReference type="Google" id="ProtNLM"/>
    </source>
</evidence>
<organism evidence="2 3">
    <name type="scientific">Lepidopterella palustris CBS 459.81</name>
    <dbReference type="NCBI Taxonomy" id="1314670"/>
    <lineage>
        <taxon>Eukaryota</taxon>
        <taxon>Fungi</taxon>
        <taxon>Dikarya</taxon>
        <taxon>Ascomycota</taxon>
        <taxon>Pezizomycotina</taxon>
        <taxon>Dothideomycetes</taxon>
        <taxon>Pleosporomycetidae</taxon>
        <taxon>Mytilinidiales</taxon>
        <taxon>Argynnaceae</taxon>
        <taxon>Lepidopterella</taxon>
    </lineage>
</organism>
<dbReference type="PANTHER" id="PTHR40069">
    <property type="entry name" value="YWBE PROTEIN"/>
    <property type="match status" value="1"/>
</dbReference>
<dbReference type="InterPro" id="IPR019240">
    <property type="entry name" value="DUF2196"/>
</dbReference>
<dbReference type="AlphaFoldDB" id="A0A8E2EII7"/>
<evidence type="ECO:0000256" key="1">
    <source>
        <dbReference type="SAM" id="MobiDB-lite"/>
    </source>
</evidence>
<dbReference type="Proteomes" id="UP000250266">
    <property type="component" value="Unassembled WGS sequence"/>
</dbReference>
<feature type="region of interest" description="Disordered" evidence="1">
    <location>
        <begin position="1"/>
        <end position="52"/>
    </location>
</feature>
<sequence length="226" mass="24813">MQRPRNRQTRSDNSRGNNSRGRGTPHGRGGRPQRPQNPTSTFGSVPTAAQLNPGTPVSIILKIDQPTGGQVQGIVAELLTRGDHPRGIKVRLRDGRVGRAQKVVSEDDGMKGEEEAGGTSTARGRNGENDQPRSSRPLRYTNVREDEYVYNEYDGDQAPKGSNLADYLPDLERLEWDGIARASTVTFESAIATCPVCETFEGDEAAVAHHVECHFKKMSENFQILS</sequence>
<reference evidence="2 3" key="1">
    <citation type="journal article" date="2016" name="Nat. Commun.">
        <title>Ectomycorrhizal ecology is imprinted in the genome of the dominant symbiotic fungus Cenococcum geophilum.</title>
        <authorList>
            <consortium name="DOE Joint Genome Institute"/>
            <person name="Peter M."/>
            <person name="Kohler A."/>
            <person name="Ohm R.A."/>
            <person name="Kuo A."/>
            <person name="Krutzmann J."/>
            <person name="Morin E."/>
            <person name="Arend M."/>
            <person name="Barry K.W."/>
            <person name="Binder M."/>
            <person name="Choi C."/>
            <person name="Clum A."/>
            <person name="Copeland A."/>
            <person name="Grisel N."/>
            <person name="Haridas S."/>
            <person name="Kipfer T."/>
            <person name="LaButti K."/>
            <person name="Lindquist E."/>
            <person name="Lipzen A."/>
            <person name="Maire R."/>
            <person name="Meier B."/>
            <person name="Mihaltcheva S."/>
            <person name="Molinier V."/>
            <person name="Murat C."/>
            <person name="Poggeler S."/>
            <person name="Quandt C.A."/>
            <person name="Sperisen C."/>
            <person name="Tritt A."/>
            <person name="Tisserant E."/>
            <person name="Crous P.W."/>
            <person name="Henrissat B."/>
            <person name="Nehls U."/>
            <person name="Egli S."/>
            <person name="Spatafora J.W."/>
            <person name="Grigoriev I.V."/>
            <person name="Martin F.M."/>
        </authorList>
    </citation>
    <scope>NUCLEOTIDE SEQUENCE [LARGE SCALE GENOMIC DNA]</scope>
    <source>
        <strain evidence="2 3">CBS 459.81</strain>
    </source>
</reference>
<evidence type="ECO:0000313" key="2">
    <source>
        <dbReference type="EMBL" id="OCK84208.1"/>
    </source>
</evidence>
<accession>A0A8E2EII7</accession>
<dbReference type="NCBIfam" id="TIGR03833">
    <property type="entry name" value="YwbE family protein"/>
    <property type="match status" value="1"/>
</dbReference>
<feature type="compositionally biased region" description="Polar residues" evidence="1">
    <location>
        <begin position="40"/>
        <end position="52"/>
    </location>
</feature>
<evidence type="ECO:0000313" key="3">
    <source>
        <dbReference type="Proteomes" id="UP000250266"/>
    </source>
</evidence>
<dbReference type="OrthoDB" id="20105at2759"/>
<name>A0A8E2EII7_9PEZI</name>
<dbReference type="PANTHER" id="PTHR40069:SF1">
    <property type="entry name" value="YWBE PROTEIN"/>
    <property type="match status" value="1"/>
</dbReference>
<feature type="region of interest" description="Disordered" evidence="1">
    <location>
        <begin position="99"/>
        <end position="137"/>
    </location>
</feature>
<dbReference type="Pfam" id="PF09962">
    <property type="entry name" value="DUF2196"/>
    <property type="match status" value="1"/>
</dbReference>
<proteinExistence type="predicted"/>
<dbReference type="EMBL" id="KV744842">
    <property type="protein sequence ID" value="OCK84208.1"/>
    <property type="molecule type" value="Genomic_DNA"/>
</dbReference>
<keyword evidence="3" id="KW-1185">Reference proteome</keyword>
<feature type="compositionally biased region" description="Basic and acidic residues" evidence="1">
    <location>
        <begin position="104"/>
        <end position="114"/>
    </location>
</feature>
<protein>
    <recommendedName>
        <fullName evidence="4">UBZ4-type domain-containing protein</fullName>
    </recommendedName>
</protein>